<dbReference type="GO" id="GO:0005524">
    <property type="term" value="F:ATP binding"/>
    <property type="evidence" value="ECO:0007669"/>
    <property type="project" value="InterPro"/>
</dbReference>
<reference evidence="6" key="1">
    <citation type="journal article" date="2014" name="Front. Microbiol.">
        <title>High frequency of phylogenetically diverse reductive dehalogenase-homologous genes in deep subseafloor sedimentary metagenomes.</title>
        <authorList>
            <person name="Kawai M."/>
            <person name="Futagami T."/>
            <person name="Toyoda A."/>
            <person name="Takaki Y."/>
            <person name="Nishi S."/>
            <person name="Hori S."/>
            <person name="Arai W."/>
            <person name="Tsubouchi T."/>
            <person name="Morono Y."/>
            <person name="Uchiyama I."/>
            <person name="Ito T."/>
            <person name="Fujiyama A."/>
            <person name="Inagaki F."/>
            <person name="Takami H."/>
        </authorList>
    </citation>
    <scope>NUCLEOTIDE SEQUENCE</scope>
    <source>
        <strain evidence="6">Expedition CK06-06</strain>
    </source>
</reference>
<keyword evidence="4 5" id="KW-0472">Membrane</keyword>
<feature type="transmembrane region" description="Helical" evidence="5">
    <location>
        <begin position="39"/>
        <end position="62"/>
    </location>
</feature>
<dbReference type="InterPro" id="IPR036412">
    <property type="entry name" value="HAD-like_sf"/>
</dbReference>
<dbReference type="AlphaFoldDB" id="X1CAN6"/>
<dbReference type="GO" id="GO:0016887">
    <property type="term" value="F:ATP hydrolysis activity"/>
    <property type="evidence" value="ECO:0007669"/>
    <property type="project" value="InterPro"/>
</dbReference>
<dbReference type="InterPro" id="IPR023299">
    <property type="entry name" value="ATPase_P-typ_cyto_dom_N"/>
</dbReference>
<dbReference type="InterPro" id="IPR001757">
    <property type="entry name" value="P_typ_ATPase"/>
</dbReference>
<organism evidence="6">
    <name type="scientific">marine sediment metagenome</name>
    <dbReference type="NCBI Taxonomy" id="412755"/>
    <lineage>
        <taxon>unclassified sequences</taxon>
        <taxon>metagenomes</taxon>
        <taxon>ecological metagenomes</taxon>
    </lineage>
</organism>
<dbReference type="InterPro" id="IPR023298">
    <property type="entry name" value="ATPase_P-typ_TM_dom_sf"/>
</dbReference>
<dbReference type="Gene3D" id="1.20.1110.10">
    <property type="entry name" value="Calcium-transporting ATPase, transmembrane domain"/>
    <property type="match status" value="1"/>
</dbReference>
<feature type="non-terminal residue" evidence="6">
    <location>
        <position position="1"/>
    </location>
</feature>
<gene>
    <name evidence="6" type="ORF">S01H4_42754</name>
</gene>
<keyword evidence="2 5" id="KW-0812">Transmembrane</keyword>
<keyword evidence="3 5" id="KW-1133">Transmembrane helix</keyword>
<proteinExistence type="predicted"/>
<evidence type="ECO:0000256" key="5">
    <source>
        <dbReference type="SAM" id="Phobius"/>
    </source>
</evidence>
<evidence type="ECO:0000256" key="3">
    <source>
        <dbReference type="ARBA" id="ARBA00022989"/>
    </source>
</evidence>
<dbReference type="PROSITE" id="PS00154">
    <property type="entry name" value="ATPASE_E1_E2"/>
    <property type="match status" value="1"/>
</dbReference>
<sequence length="123" mass="13042">IIILVCAGVFVTEIIIILVTEGVVFTAAEIDEIIEALKISISLAVSAIPEGLVVVITVVLSIGMKKMAARNALVRNLTAVETLGRVNVIASDKTGTLTKNEMTVVKMYVNGTELDVDEEAEAD</sequence>
<evidence type="ECO:0000256" key="2">
    <source>
        <dbReference type="ARBA" id="ARBA00022692"/>
    </source>
</evidence>
<comment type="caution">
    <text evidence="6">The sequence shown here is derived from an EMBL/GenBank/DDBJ whole genome shotgun (WGS) entry which is preliminary data.</text>
</comment>
<dbReference type="PANTHER" id="PTHR42861">
    <property type="entry name" value="CALCIUM-TRANSPORTING ATPASE"/>
    <property type="match status" value="1"/>
</dbReference>
<dbReference type="InterPro" id="IPR023214">
    <property type="entry name" value="HAD_sf"/>
</dbReference>
<accession>X1CAN6</accession>
<dbReference type="NCBIfam" id="TIGR01494">
    <property type="entry name" value="ATPase_P-type"/>
    <property type="match status" value="1"/>
</dbReference>
<dbReference type="SUPFAM" id="SSF81665">
    <property type="entry name" value="Calcium ATPase, transmembrane domain M"/>
    <property type="match status" value="1"/>
</dbReference>
<evidence type="ECO:0000313" key="6">
    <source>
        <dbReference type="EMBL" id="GAG93408.1"/>
    </source>
</evidence>
<dbReference type="GO" id="GO:0016020">
    <property type="term" value="C:membrane"/>
    <property type="evidence" value="ECO:0007669"/>
    <property type="project" value="UniProtKB-SubCell"/>
</dbReference>
<dbReference type="InterPro" id="IPR018303">
    <property type="entry name" value="ATPase_P-typ_P_site"/>
</dbReference>
<evidence type="ECO:0000256" key="1">
    <source>
        <dbReference type="ARBA" id="ARBA00004141"/>
    </source>
</evidence>
<dbReference type="SUPFAM" id="SSF56784">
    <property type="entry name" value="HAD-like"/>
    <property type="match status" value="1"/>
</dbReference>
<name>X1CAN6_9ZZZZ</name>
<dbReference type="EMBL" id="BART01023513">
    <property type="protein sequence ID" value="GAG93408.1"/>
    <property type="molecule type" value="Genomic_DNA"/>
</dbReference>
<comment type="subcellular location">
    <subcellularLocation>
        <location evidence="1">Membrane</location>
        <topology evidence="1">Multi-pass membrane protein</topology>
    </subcellularLocation>
</comment>
<dbReference type="Gene3D" id="3.40.1110.10">
    <property type="entry name" value="Calcium-transporting ATPase, cytoplasmic domain N"/>
    <property type="match status" value="1"/>
</dbReference>
<protein>
    <recommendedName>
        <fullName evidence="7">Cation-transporting P-type ATPase C-terminal domain-containing protein</fullName>
    </recommendedName>
</protein>
<evidence type="ECO:0000256" key="4">
    <source>
        <dbReference type="ARBA" id="ARBA00023136"/>
    </source>
</evidence>
<feature type="transmembrane region" description="Helical" evidence="5">
    <location>
        <begin position="7"/>
        <end position="27"/>
    </location>
</feature>
<dbReference type="Gene3D" id="3.40.50.1000">
    <property type="entry name" value="HAD superfamily/HAD-like"/>
    <property type="match status" value="1"/>
</dbReference>
<evidence type="ECO:0008006" key="7">
    <source>
        <dbReference type="Google" id="ProtNLM"/>
    </source>
</evidence>